<evidence type="ECO:0000256" key="1">
    <source>
        <dbReference type="ARBA" id="ARBA00012513"/>
    </source>
</evidence>
<dbReference type="SUPFAM" id="SSF56112">
    <property type="entry name" value="Protein kinase-like (PK-like)"/>
    <property type="match status" value="1"/>
</dbReference>
<feature type="compositionally biased region" description="Polar residues" evidence="5">
    <location>
        <begin position="542"/>
        <end position="553"/>
    </location>
</feature>
<dbReference type="GO" id="GO:0005737">
    <property type="term" value="C:cytoplasm"/>
    <property type="evidence" value="ECO:0007669"/>
    <property type="project" value="TreeGrafter"/>
</dbReference>
<dbReference type="InterPro" id="IPR008271">
    <property type="entry name" value="Ser/Thr_kinase_AS"/>
</dbReference>
<feature type="compositionally biased region" description="Low complexity" evidence="5">
    <location>
        <begin position="516"/>
        <end position="541"/>
    </location>
</feature>
<dbReference type="PANTHER" id="PTHR48012:SF21">
    <property type="entry name" value="PH DOMAIN-CONTAINING PROTEIN"/>
    <property type="match status" value="1"/>
</dbReference>
<feature type="domain" description="Protein kinase" evidence="6">
    <location>
        <begin position="29"/>
        <end position="292"/>
    </location>
</feature>
<feature type="compositionally biased region" description="Polar residues" evidence="5">
    <location>
        <begin position="829"/>
        <end position="845"/>
    </location>
</feature>
<dbReference type="PROSITE" id="PS00107">
    <property type="entry name" value="PROTEIN_KINASE_ATP"/>
    <property type="match status" value="1"/>
</dbReference>
<feature type="region of interest" description="Disordered" evidence="5">
    <location>
        <begin position="362"/>
        <end position="597"/>
    </location>
</feature>
<feature type="compositionally biased region" description="Low complexity" evidence="5">
    <location>
        <begin position="379"/>
        <end position="402"/>
    </location>
</feature>
<dbReference type="InterPro" id="IPR017441">
    <property type="entry name" value="Protein_kinase_ATP_BS"/>
</dbReference>
<dbReference type="PROSITE" id="PS00108">
    <property type="entry name" value="PROTEIN_KINASE_ST"/>
    <property type="match status" value="1"/>
</dbReference>
<keyword evidence="3 4" id="KW-0067">ATP-binding</keyword>
<dbReference type="Gene3D" id="3.30.200.20">
    <property type="entry name" value="Phosphorylase Kinase, domain 1"/>
    <property type="match status" value="1"/>
</dbReference>
<dbReference type="InterPro" id="IPR050629">
    <property type="entry name" value="STE20/SPS1-PAK"/>
</dbReference>
<evidence type="ECO:0000256" key="2">
    <source>
        <dbReference type="ARBA" id="ARBA00022741"/>
    </source>
</evidence>
<feature type="compositionally biased region" description="Polar residues" evidence="5">
    <location>
        <begin position="362"/>
        <end position="378"/>
    </location>
</feature>
<sequence length="951" mass="98576">MATATAIAERTFSEALSSLPKSSQPSRIFKRLDKVGQGAYGSVYKAIHPPTSFILALKCIDLDQADDDTLEIQREVGMLQAMAKSGEAEKNNVTRYFGCWVEGPKVWIAMDFAEGGSLRALRQATKLDERCIALVIREVLTALSFLNRLGVIHRDIKAANILLTSVPRVTLCDFGVSAPLFLSSSNSTKRLTFVGTPYWMAPEILLGSPYDTKADVWSLGITLLELASENGEPPLSGEDPMRVIMLIPKNKPPRLSEKEGWSKEMRDFAADCLNEVPEERLSADELIKTKWIKSVAKAQLVPLKDVLTRVEAGREPNANRSSLAMSIYGDGNDNEFGLDGKQDDWLFNTYKLSDSPYALSDPTFQNSDSGSTYNHSSDLSTFRPSASSSSLPIPSSVQSLPDTLPPPPGPGSTLPPSSLRRLFEDPSNPPPIDPFQAGPDARGASPISGGVHLPRFPDQEGTAKPDLNKSMASHSNQQQQQQQPVNVDISSSSSPSAVAGSSPSGPRTNLHPRVTASPPTNASLPSSSPSPASPSFGNPSPQLHSATSNLQIPSSPPPKPDGITSSLPHYPGLSSANAPHGLTPTPRAVVGSRRPSVARQATMPIMETASVSSSSNGGLGSNVFNRPGMVRSATGAFASSHGGGPGLSIAVPVSAGRERSHSRGEAHPGISSNGGGGGWNSRSPGAMMMSSGIQAISSGANGNGNGIGGAAAAAAASGGGLKDMLKLHPPPLLNSLDLLPPSPSTSSNSMSRFLIAATSSALNGNSSSSSHNGGLGGGGSNSNNSSSNGAGGAGGPGIGGTGGGSSTSSATNGFPGTNQSRPITPGPSGINSSRVISPQPSVMNISSSLGGAGGNGGVSGMTYPSSNYAHTHNHNHIYSNPNQNVYNHQLQQTEDLPSVPPLDYASLATHSAVYAELGKTTADLAKWLAVVEDGLCDLLGFGPDGEDDEAE</sequence>
<dbReference type="InterPro" id="IPR000719">
    <property type="entry name" value="Prot_kinase_dom"/>
</dbReference>
<evidence type="ECO:0000256" key="4">
    <source>
        <dbReference type="PROSITE-ProRule" id="PRU10141"/>
    </source>
</evidence>
<keyword evidence="7" id="KW-0808">Transferase</keyword>
<feature type="compositionally biased region" description="Low complexity" evidence="5">
    <location>
        <begin position="490"/>
        <end position="506"/>
    </location>
</feature>
<feature type="binding site" evidence="4">
    <location>
        <position position="58"/>
    </location>
    <ligand>
        <name>ATP</name>
        <dbReference type="ChEBI" id="CHEBI:30616"/>
    </ligand>
</feature>
<dbReference type="GO" id="GO:0004674">
    <property type="term" value="F:protein serine/threonine kinase activity"/>
    <property type="evidence" value="ECO:0007669"/>
    <property type="project" value="UniProtKB-EC"/>
</dbReference>
<keyword evidence="7" id="KW-0418">Kinase</keyword>
<dbReference type="InterPro" id="IPR011009">
    <property type="entry name" value="Kinase-like_dom_sf"/>
</dbReference>
<dbReference type="PANTHER" id="PTHR48012">
    <property type="entry name" value="STERILE20-LIKE KINASE, ISOFORM B-RELATED"/>
    <property type="match status" value="1"/>
</dbReference>
<dbReference type="SMART" id="SM00220">
    <property type="entry name" value="S_TKc"/>
    <property type="match status" value="1"/>
</dbReference>
<protein>
    <recommendedName>
        <fullName evidence="1">non-specific serine/threonine protein kinase</fullName>
        <ecNumber evidence="1">2.7.11.1</ecNumber>
    </recommendedName>
</protein>
<feature type="compositionally biased region" description="Basic and acidic residues" evidence="5">
    <location>
        <begin position="455"/>
        <end position="467"/>
    </location>
</feature>
<name>A0A0F7SKG5_PHARH</name>
<feature type="region of interest" description="Disordered" evidence="5">
    <location>
        <begin position="658"/>
        <end position="685"/>
    </location>
</feature>
<proteinExistence type="predicted"/>
<evidence type="ECO:0000259" key="6">
    <source>
        <dbReference type="PROSITE" id="PS50011"/>
    </source>
</evidence>
<organism evidence="7">
    <name type="scientific">Phaffia rhodozyma</name>
    <name type="common">Yeast</name>
    <name type="synonym">Xanthophyllomyces dendrorhous</name>
    <dbReference type="NCBI Taxonomy" id="264483"/>
    <lineage>
        <taxon>Eukaryota</taxon>
        <taxon>Fungi</taxon>
        <taxon>Dikarya</taxon>
        <taxon>Basidiomycota</taxon>
        <taxon>Agaricomycotina</taxon>
        <taxon>Tremellomycetes</taxon>
        <taxon>Cystofilobasidiales</taxon>
        <taxon>Mrakiaceae</taxon>
        <taxon>Phaffia</taxon>
    </lineage>
</organism>
<accession>A0A0F7SKG5</accession>
<dbReference type="EC" id="2.7.11.1" evidence="1"/>
<dbReference type="EMBL" id="LN483124">
    <property type="protein sequence ID" value="CED82627.1"/>
    <property type="molecule type" value="Genomic_DNA"/>
</dbReference>
<dbReference type="FunFam" id="1.10.510.10:FF:000421">
    <property type="entry name" value="Serine/threonine-protein kinase PAK 6"/>
    <property type="match status" value="1"/>
</dbReference>
<dbReference type="Gene3D" id="1.10.510.10">
    <property type="entry name" value="Transferase(Phosphotransferase) domain 1"/>
    <property type="match status" value="1"/>
</dbReference>
<feature type="compositionally biased region" description="Gly residues" evidence="5">
    <location>
        <begin position="789"/>
        <end position="805"/>
    </location>
</feature>
<evidence type="ECO:0000256" key="5">
    <source>
        <dbReference type="SAM" id="MobiDB-lite"/>
    </source>
</evidence>
<dbReference type="Pfam" id="PF00069">
    <property type="entry name" value="Pkinase"/>
    <property type="match status" value="1"/>
</dbReference>
<dbReference type="AlphaFoldDB" id="A0A0F7SKG5"/>
<reference evidence="7" key="1">
    <citation type="submission" date="2014-08" db="EMBL/GenBank/DDBJ databases">
        <authorList>
            <person name="Sharma Rahul"/>
            <person name="Thines Marco"/>
        </authorList>
    </citation>
    <scope>NUCLEOTIDE SEQUENCE</scope>
</reference>
<dbReference type="GO" id="GO:0005524">
    <property type="term" value="F:ATP binding"/>
    <property type="evidence" value="ECO:0007669"/>
    <property type="project" value="UniProtKB-UniRule"/>
</dbReference>
<feature type="compositionally biased region" description="Low complexity" evidence="5">
    <location>
        <begin position="761"/>
        <end position="772"/>
    </location>
</feature>
<evidence type="ECO:0000313" key="7">
    <source>
        <dbReference type="EMBL" id="CED82627.1"/>
    </source>
</evidence>
<dbReference type="PROSITE" id="PS50011">
    <property type="entry name" value="PROTEIN_KINASE_DOM"/>
    <property type="match status" value="1"/>
</dbReference>
<keyword evidence="2 4" id="KW-0547">Nucleotide-binding</keyword>
<evidence type="ECO:0000256" key="3">
    <source>
        <dbReference type="ARBA" id="ARBA00022840"/>
    </source>
</evidence>
<feature type="region of interest" description="Disordered" evidence="5">
    <location>
        <begin position="761"/>
        <end position="849"/>
    </location>
</feature>